<comment type="caution">
    <text evidence="2">The sequence shown here is derived from an EMBL/GenBank/DDBJ whole genome shotgun (WGS) entry which is preliminary data.</text>
</comment>
<dbReference type="Gene3D" id="1.10.720.10">
    <property type="match status" value="1"/>
</dbReference>
<dbReference type="InterPro" id="IPR038563">
    <property type="entry name" value="Endonuclease_7_sf"/>
</dbReference>
<evidence type="ECO:0000313" key="3">
    <source>
        <dbReference type="Proteomes" id="UP000010297"/>
    </source>
</evidence>
<evidence type="ECO:0000313" key="2">
    <source>
        <dbReference type="EMBL" id="GAB52009.1"/>
    </source>
</evidence>
<reference evidence="2 3" key="1">
    <citation type="submission" date="2012-02" db="EMBL/GenBank/DDBJ databases">
        <title>Whole genome shotgun sequence of Escherichia hermannii NBRC 105704.</title>
        <authorList>
            <person name="Yoshida I."/>
            <person name="Hosoyama A."/>
            <person name="Tsuchikane K."/>
            <person name="Katsumata H."/>
            <person name="Yamazaki S."/>
            <person name="Fujita N."/>
        </authorList>
    </citation>
    <scope>NUCLEOTIDE SEQUENCE [LARGE SCALE GENOMIC DNA]</scope>
    <source>
        <strain evidence="2 3">NBRC 105704</strain>
    </source>
</reference>
<sequence length="153" mass="17953">MMALLTQKSLQEWKKQQYDKQQGKCALCDLPLENWQKANADHNHYTGHMRGLLHPLCNSILEGKIGGLFFRAGLKNKVDFPDVLENLAKYWREDYSHNAIHPNFVRDQAVKFARLTREKMINELNSVGRDVDKTYTRDQLVDIFKKTYREKLA</sequence>
<dbReference type="RefSeq" id="WP_002435586.1">
    <property type="nucleotide sequence ID" value="NZ_BAFF01000005.1"/>
</dbReference>
<keyword evidence="2" id="KW-0540">Nuclease</keyword>
<keyword evidence="2" id="KW-0378">Hydrolase</keyword>
<proteinExistence type="predicted"/>
<accession>H5V201</accession>
<dbReference type="InterPro" id="IPR015208">
    <property type="entry name" value="T4_recomb_endonuclease_dimer"/>
</dbReference>
<dbReference type="InterPro" id="IPR036309">
    <property type="entry name" value="T4_recomb_endonuclease_dim_sf"/>
</dbReference>
<organism evidence="2 3">
    <name type="scientific">Atlantibacter hermannii NBRC 105704</name>
    <dbReference type="NCBI Taxonomy" id="1115512"/>
    <lineage>
        <taxon>Bacteria</taxon>
        <taxon>Pseudomonadati</taxon>
        <taxon>Pseudomonadota</taxon>
        <taxon>Gammaproteobacteria</taxon>
        <taxon>Enterobacterales</taxon>
        <taxon>Enterobacteriaceae</taxon>
        <taxon>Atlantibacter</taxon>
    </lineage>
</organism>
<keyword evidence="2" id="KW-0255">Endonuclease</keyword>
<dbReference type="EMBL" id="BAFF01000005">
    <property type="protein sequence ID" value="GAB52009.1"/>
    <property type="molecule type" value="Genomic_DNA"/>
</dbReference>
<dbReference type="Pfam" id="PF09124">
    <property type="entry name" value="Endonuc-dimeris"/>
    <property type="match status" value="1"/>
</dbReference>
<keyword evidence="3" id="KW-1185">Reference proteome</keyword>
<name>H5V201_ATLHE</name>
<dbReference type="InterPro" id="IPR004211">
    <property type="entry name" value="Endonuclease_7"/>
</dbReference>
<dbReference type="SUPFAM" id="SSF68918">
    <property type="entry name" value="Recombination endonuclease VII, C-terminal and dimerization domains"/>
    <property type="match status" value="1"/>
</dbReference>
<evidence type="ECO:0000259" key="1">
    <source>
        <dbReference type="Pfam" id="PF09124"/>
    </source>
</evidence>
<dbReference type="Proteomes" id="UP000010297">
    <property type="component" value="Unassembled WGS sequence"/>
</dbReference>
<dbReference type="AlphaFoldDB" id="H5V201"/>
<dbReference type="GeneID" id="92828605"/>
<feature type="domain" description="T4 recombination endonuclease VII dimerisation" evidence="1">
    <location>
        <begin position="100"/>
        <end position="151"/>
    </location>
</feature>
<gene>
    <name evidence="2" type="ORF">EH105704_05_00150</name>
</gene>
<dbReference type="SUPFAM" id="SSF54060">
    <property type="entry name" value="His-Me finger endonucleases"/>
    <property type="match status" value="1"/>
</dbReference>
<protein>
    <submittedName>
        <fullName evidence="2">Putative recombination endonuclease VII</fullName>
    </submittedName>
</protein>
<dbReference type="InterPro" id="IPR044925">
    <property type="entry name" value="His-Me_finger_sf"/>
</dbReference>
<dbReference type="Gene3D" id="3.40.1800.10">
    <property type="entry name" value="His-Me finger endonucleases"/>
    <property type="match status" value="1"/>
</dbReference>
<dbReference type="Pfam" id="PF02945">
    <property type="entry name" value="Endonuclease_7"/>
    <property type="match status" value="1"/>
</dbReference>
<dbReference type="GO" id="GO:0004519">
    <property type="term" value="F:endonuclease activity"/>
    <property type="evidence" value="ECO:0007669"/>
    <property type="project" value="UniProtKB-KW"/>
</dbReference>